<dbReference type="PANTHER" id="PTHR22807">
    <property type="entry name" value="NOP2 YEAST -RELATED NOL1/NOP2/FMU SUN DOMAIN-CONTAINING"/>
    <property type="match status" value="1"/>
</dbReference>
<accession>A0ABQ0E233</accession>
<evidence type="ECO:0000256" key="5">
    <source>
        <dbReference type="ARBA" id="ARBA00022884"/>
    </source>
</evidence>
<dbReference type="Pfam" id="PF13636">
    <property type="entry name" value="Methyltranf_PUA"/>
    <property type="match status" value="1"/>
</dbReference>
<organism evidence="8 9">
    <name type="scientific">Porphyromonas miyakawae</name>
    <dbReference type="NCBI Taxonomy" id="3137470"/>
    <lineage>
        <taxon>Bacteria</taxon>
        <taxon>Pseudomonadati</taxon>
        <taxon>Bacteroidota</taxon>
        <taxon>Bacteroidia</taxon>
        <taxon>Bacteroidales</taxon>
        <taxon>Porphyromonadaceae</taxon>
        <taxon>Porphyromonas</taxon>
    </lineage>
</organism>
<dbReference type="Proteomes" id="UP001628220">
    <property type="component" value="Unassembled WGS sequence"/>
</dbReference>
<dbReference type="Gene3D" id="3.30.70.1170">
    <property type="entry name" value="Sun protein, domain 3"/>
    <property type="match status" value="1"/>
</dbReference>
<protein>
    <submittedName>
        <fullName evidence="8">rRNA cytosine-C5-methyltransferase</fullName>
    </submittedName>
</protein>
<dbReference type="InterPro" id="IPR029063">
    <property type="entry name" value="SAM-dependent_MTases_sf"/>
</dbReference>
<evidence type="ECO:0000256" key="2">
    <source>
        <dbReference type="ARBA" id="ARBA00022603"/>
    </source>
</evidence>
<dbReference type="InterPro" id="IPR001678">
    <property type="entry name" value="MeTrfase_RsmB-F_NOP2_dom"/>
</dbReference>
<sequence>MPQLSSEFKELFAKEYPNEANALFQCLEETSPSYAIRLNAVKSERYGYSLDHLQIEAAVPWYKGGFTLTERPVFAWDPLWHAAGYYVQEASSQAISQVKSLLPSEPIKALDLCAAPGGKASLLSSILPNGSLLIANEPIPKRASTLVENIAKWGYPETIVTSVFPEQLASCGILFDLILVDAPCSGEGMFRKSISAREDWSLDTVALCSSRQKKILDSAFDMLRPGGLIVYSTCTFNRKENEEQVAYLHSKRCDEVALEIPTEWNWVQTSTSSYHLFPHRLNGEGLFFAVLRKNAKCGEKRLKDLSKIATQSPKVPYKDWIHDDRFRSGAIYALEGGVHFLMSESVECAYRSLCQSDIKPIFAGIPLTEKKGNGEIPHSLLPLSMQFSMGAFDSCSLEYEDALRYLSGAALSIESKQRGLVTLTYQGIPLGFGNRVGQRINSYYPKSYRLKLLP</sequence>
<dbReference type="Pfam" id="PF01189">
    <property type="entry name" value="Methyltr_RsmB-F"/>
    <property type="match status" value="1"/>
</dbReference>
<keyword evidence="4 6" id="KW-0949">S-adenosyl-L-methionine</keyword>
<comment type="similarity">
    <text evidence="6">Belongs to the class I-like SAM-binding methyltransferase superfamily. RsmB/NOP family.</text>
</comment>
<dbReference type="InterPro" id="IPR023267">
    <property type="entry name" value="RCMT"/>
</dbReference>
<dbReference type="PANTHER" id="PTHR22807:SF30">
    <property type="entry name" value="28S RRNA (CYTOSINE(4447)-C(5))-METHYLTRANSFERASE-RELATED"/>
    <property type="match status" value="1"/>
</dbReference>
<dbReference type="Gene3D" id="2.30.130.60">
    <property type="match status" value="1"/>
</dbReference>
<dbReference type="EMBL" id="BAAFSF010000001">
    <property type="protein sequence ID" value="GAB1251747.1"/>
    <property type="molecule type" value="Genomic_DNA"/>
</dbReference>
<name>A0ABQ0E233_9PORP</name>
<dbReference type="CDD" id="cd02440">
    <property type="entry name" value="AdoMet_MTases"/>
    <property type="match status" value="1"/>
</dbReference>
<gene>
    <name evidence="8" type="ORF">Tsumi_08510</name>
</gene>
<evidence type="ECO:0000259" key="7">
    <source>
        <dbReference type="PROSITE" id="PS51686"/>
    </source>
</evidence>
<dbReference type="Gene3D" id="3.40.50.150">
    <property type="entry name" value="Vaccinia Virus protein VP39"/>
    <property type="match status" value="1"/>
</dbReference>
<keyword evidence="2 6" id="KW-0489">Methyltransferase</keyword>
<keyword evidence="1" id="KW-0963">Cytoplasm</keyword>
<dbReference type="PRINTS" id="PR02008">
    <property type="entry name" value="RCMTFAMILY"/>
</dbReference>
<comment type="caution">
    <text evidence="6">Lacks conserved residue(s) required for the propagation of feature annotation.</text>
</comment>
<evidence type="ECO:0000256" key="4">
    <source>
        <dbReference type="ARBA" id="ARBA00022691"/>
    </source>
</evidence>
<evidence type="ECO:0000313" key="8">
    <source>
        <dbReference type="EMBL" id="GAB1251747.1"/>
    </source>
</evidence>
<dbReference type="InterPro" id="IPR049560">
    <property type="entry name" value="MeTrfase_RsmB-F_NOP2_cat"/>
</dbReference>
<dbReference type="PROSITE" id="PS51686">
    <property type="entry name" value="SAM_MT_RSMB_NOP"/>
    <property type="match status" value="1"/>
</dbReference>
<evidence type="ECO:0000256" key="6">
    <source>
        <dbReference type="PROSITE-ProRule" id="PRU01023"/>
    </source>
</evidence>
<dbReference type="InterPro" id="IPR027391">
    <property type="entry name" value="Nol1_Nop2_Fmu_2"/>
</dbReference>
<feature type="binding site" evidence="6">
    <location>
        <begin position="113"/>
        <end position="119"/>
    </location>
    <ligand>
        <name>S-adenosyl-L-methionine</name>
        <dbReference type="ChEBI" id="CHEBI:59789"/>
    </ligand>
</feature>
<dbReference type="Pfam" id="PF17125">
    <property type="entry name" value="Methyltr_RsmF_N"/>
    <property type="match status" value="1"/>
</dbReference>
<evidence type="ECO:0000256" key="1">
    <source>
        <dbReference type="ARBA" id="ARBA00022490"/>
    </source>
</evidence>
<feature type="active site" description="Nucleophile" evidence="6">
    <location>
        <position position="234"/>
    </location>
</feature>
<feature type="binding site" evidence="6">
    <location>
        <position position="181"/>
    </location>
    <ligand>
        <name>S-adenosyl-L-methionine</name>
        <dbReference type="ChEBI" id="CHEBI:59789"/>
    </ligand>
</feature>
<proteinExistence type="inferred from homology"/>
<keyword evidence="5 6" id="KW-0694">RNA-binding</keyword>
<keyword evidence="3 6" id="KW-0808">Transferase</keyword>
<comment type="caution">
    <text evidence="8">The sequence shown here is derived from an EMBL/GenBank/DDBJ whole genome shotgun (WGS) entry which is preliminary data.</text>
</comment>
<dbReference type="InterPro" id="IPR031341">
    <property type="entry name" value="Methyltr_RsmF_N"/>
</dbReference>
<keyword evidence="9" id="KW-1185">Reference proteome</keyword>
<evidence type="ECO:0000313" key="9">
    <source>
        <dbReference type="Proteomes" id="UP001628220"/>
    </source>
</evidence>
<dbReference type="SUPFAM" id="SSF53335">
    <property type="entry name" value="S-adenosyl-L-methionine-dependent methyltransferases"/>
    <property type="match status" value="1"/>
</dbReference>
<feature type="binding site" evidence="6">
    <location>
        <position position="137"/>
    </location>
    <ligand>
        <name>S-adenosyl-L-methionine</name>
        <dbReference type="ChEBI" id="CHEBI:59789"/>
    </ligand>
</feature>
<feature type="domain" description="SAM-dependent MTase RsmB/NOP-type" evidence="7">
    <location>
        <begin position="12"/>
        <end position="294"/>
    </location>
</feature>
<evidence type="ECO:0000256" key="3">
    <source>
        <dbReference type="ARBA" id="ARBA00022679"/>
    </source>
</evidence>
<reference evidence="8 9" key="1">
    <citation type="journal article" date="2025" name="Int. J. Syst. Evol. Microbiol.">
        <title>Desulfovibrio falkowii sp. nov., Porphyromonas miyakawae sp. nov., Mediterraneibacter flintii sp. nov. and Owariibacterium komagatae gen. nov., sp. nov., isolated from human faeces.</title>
        <authorList>
            <person name="Hamaguchi T."/>
            <person name="Ohara M."/>
            <person name="Hisatomi A."/>
            <person name="Sekiguchi K."/>
            <person name="Takeda J.I."/>
            <person name="Ueyama J."/>
            <person name="Ito M."/>
            <person name="Nishiwaki H."/>
            <person name="Ogi T."/>
            <person name="Hirayama M."/>
            <person name="Ohkuma M."/>
            <person name="Sakamoto M."/>
            <person name="Ohno K."/>
        </authorList>
    </citation>
    <scope>NUCLEOTIDE SEQUENCE [LARGE SCALE GENOMIC DNA]</scope>
    <source>
        <strain evidence="8 9">13CB11C</strain>
    </source>
</reference>